<evidence type="ECO:0008006" key="3">
    <source>
        <dbReference type="Google" id="ProtNLM"/>
    </source>
</evidence>
<dbReference type="SUPFAM" id="SSF160574">
    <property type="entry name" value="BT0923-like"/>
    <property type="match status" value="1"/>
</dbReference>
<name>A0ABX9IJ40_9FLAO</name>
<dbReference type="EMBL" id="QNUF01000017">
    <property type="protein sequence ID" value="REC74290.1"/>
    <property type="molecule type" value="Genomic_DNA"/>
</dbReference>
<reference evidence="1 2" key="1">
    <citation type="journal article" date="2010" name="Syst. Appl. Microbiol.">
        <title>Four new species of Chryseobacterium from the rhizosphere of coastal sand dune plants, Chryseobacterium elymi sp. nov., Chryseobacterium hagamense sp. nov., Chryseobacterium lathyri sp. nov. and Chryseobacterium rhizosphaerae sp. nov.</title>
        <authorList>
            <person name="Cho S.H."/>
            <person name="Lee K.S."/>
            <person name="Shin D.S."/>
            <person name="Han J.H."/>
            <person name="Park K.S."/>
            <person name="Lee C.H."/>
            <person name="Park K.H."/>
            <person name="Kim S.B."/>
        </authorList>
    </citation>
    <scope>NUCLEOTIDE SEQUENCE [LARGE SCALE GENOMIC DNA]</scope>
    <source>
        <strain evidence="1 2">KCTC 22548</strain>
    </source>
</reference>
<organism evidence="1 2">
    <name type="scientific">Chryseobacterium rhizosphaerae</name>
    <dbReference type="NCBI Taxonomy" id="395937"/>
    <lineage>
        <taxon>Bacteria</taxon>
        <taxon>Pseudomonadati</taxon>
        <taxon>Bacteroidota</taxon>
        <taxon>Flavobacteriia</taxon>
        <taxon>Flavobacteriales</taxon>
        <taxon>Weeksellaceae</taxon>
        <taxon>Chryseobacterium group</taxon>
        <taxon>Chryseobacterium</taxon>
    </lineage>
</organism>
<protein>
    <recommendedName>
        <fullName evidence="3">Beta-lactamase-inhibitor-like PepSY-like domain-containing protein</fullName>
    </recommendedName>
</protein>
<evidence type="ECO:0000313" key="2">
    <source>
        <dbReference type="Proteomes" id="UP000256491"/>
    </source>
</evidence>
<keyword evidence="2" id="KW-1185">Reference proteome</keyword>
<evidence type="ECO:0000313" key="1">
    <source>
        <dbReference type="EMBL" id="REC74290.1"/>
    </source>
</evidence>
<comment type="caution">
    <text evidence="1">The sequence shown here is derived from an EMBL/GenBank/DDBJ whole genome shotgun (WGS) entry which is preliminary data.</text>
</comment>
<sequence>MTSRSLHITPKFKNMINWNIIRNTGREASSNKIRKSIVSFITRHHPCSVVSSIERKYNAYKIQLMSGMCLVFDADGRFVKMN</sequence>
<dbReference type="Gene3D" id="3.40.1420.30">
    <property type="match status" value="1"/>
</dbReference>
<gene>
    <name evidence="1" type="ORF">DRF57_14690</name>
</gene>
<proteinExistence type="predicted"/>
<dbReference type="Proteomes" id="UP000256491">
    <property type="component" value="Unassembled WGS sequence"/>
</dbReference>
<accession>A0ABX9IJ40</accession>